<dbReference type="PROSITE" id="PS50977">
    <property type="entry name" value="HTH_TETR_2"/>
    <property type="match status" value="1"/>
</dbReference>
<dbReference type="Pfam" id="PF00440">
    <property type="entry name" value="TetR_N"/>
    <property type="match status" value="1"/>
</dbReference>
<dbReference type="SUPFAM" id="SSF46689">
    <property type="entry name" value="Homeodomain-like"/>
    <property type="match status" value="1"/>
</dbReference>
<evidence type="ECO:0000256" key="1">
    <source>
        <dbReference type="ARBA" id="ARBA00023015"/>
    </source>
</evidence>
<keyword evidence="3" id="KW-0804">Transcription</keyword>
<dbReference type="InterPro" id="IPR023772">
    <property type="entry name" value="DNA-bd_HTH_TetR-type_CS"/>
</dbReference>
<reference evidence="6 7" key="1">
    <citation type="submission" date="2023-06" db="EMBL/GenBank/DDBJ databases">
        <title>Rock-solubilizing bacteria, Microbacterium invictum, promotes re-establishment of vegetation in rocky wasteland by accelerating rock bio-weathering and reshaping soil bacterial community.</title>
        <authorList>
            <person name="Liu C."/>
        </authorList>
    </citation>
    <scope>NUCLEOTIDE SEQUENCE [LARGE SCALE GENOMIC DNA]</scope>
    <source>
        <strain evidence="6 7">X-18</strain>
    </source>
</reference>
<evidence type="ECO:0000256" key="4">
    <source>
        <dbReference type="PROSITE-ProRule" id="PRU00335"/>
    </source>
</evidence>
<feature type="domain" description="HTH tetR-type" evidence="5">
    <location>
        <begin position="6"/>
        <end position="66"/>
    </location>
</feature>
<protein>
    <submittedName>
        <fullName evidence="6">Helix-turn-helix domain-containing protein</fullName>
    </submittedName>
</protein>
<keyword evidence="2 4" id="KW-0238">DNA-binding</keyword>
<gene>
    <name evidence="6" type="ORF">T9R20_02195</name>
</gene>
<feature type="DNA-binding region" description="H-T-H motif" evidence="4">
    <location>
        <begin position="29"/>
        <end position="48"/>
    </location>
</feature>
<accession>A0ABZ0VE48</accession>
<keyword evidence="1" id="KW-0805">Transcription regulation</keyword>
<organism evidence="6 7">
    <name type="scientific">Microbacterium invictum</name>
    <dbReference type="NCBI Taxonomy" id="515415"/>
    <lineage>
        <taxon>Bacteria</taxon>
        <taxon>Bacillati</taxon>
        <taxon>Actinomycetota</taxon>
        <taxon>Actinomycetes</taxon>
        <taxon>Micrococcales</taxon>
        <taxon>Microbacteriaceae</taxon>
        <taxon>Microbacterium</taxon>
    </lineage>
</organism>
<dbReference type="PANTHER" id="PTHR30055">
    <property type="entry name" value="HTH-TYPE TRANSCRIPTIONAL REGULATOR RUTR"/>
    <property type="match status" value="1"/>
</dbReference>
<evidence type="ECO:0000313" key="7">
    <source>
        <dbReference type="Proteomes" id="UP001324533"/>
    </source>
</evidence>
<dbReference type="RefSeq" id="WP_322410926.1">
    <property type="nucleotide sequence ID" value="NZ_CP139779.1"/>
</dbReference>
<dbReference type="InterPro" id="IPR050109">
    <property type="entry name" value="HTH-type_TetR-like_transc_reg"/>
</dbReference>
<dbReference type="PANTHER" id="PTHR30055:SF238">
    <property type="entry name" value="MYCOFACTOCIN BIOSYNTHESIS TRANSCRIPTIONAL REGULATOR MFTR-RELATED"/>
    <property type="match status" value="1"/>
</dbReference>
<dbReference type="PROSITE" id="PS01081">
    <property type="entry name" value="HTH_TETR_1"/>
    <property type="match status" value="1"/>
</dbReference>
<keyword evidence="7" id="KW-1185">Reference proteome</keyword>
<evidence type="ECO:0000256" key="3">
    <source>
        <dbReference type="ARBA" id="ARBA00023163"/>
    </source>
</evidence>
<dbReference type="PRINTS" id="PR00455">
    <property type="entry name" value="HTHTETR"/>
</dbReference>
<dbReference type="InterPro" id="IPR009057">
    <property type="entry name" value="Homeodomain-like_sf"/>
</dbReference>
<dbReference type="Pfam" id="PF17754">
    <property type="entry name" value="TetR_C_14"/>
    <property type="match status" value="1"/>
</dbReference>
<dbReference type="EMBL" id="CP139779">
    <property type="protein sequence ID" value="WQB70790.1"/>
    <property type="molecule type" value="Genomic_DNA"/>
</dbReference>
<evidence type="ECO:0000256" key="2">
    <source>
        <dbReference type="ARBA" id="ARBA00023125"/>
    </source>
</evidence>
<dbReference type="InterPro" id="IPR041347">
    <property type="entry name" value="MftR_C"/>
</dbReference>
<proteinExistence type="predicted"/>
<dbReference type="Gene3D" id="1.10.357.10">
    <property type="entry name" value="Tetracycline Repressor, domain 2"/>
    <property type="match status" value="1"/>
</dbReference>
<evidence type="ECO:0000313" key="6">
    <source>
        <dbReference type="EMBL" id="WQB70790.1"/>
    </source>
</evidence>
<sequence length="191" mass="21002">MPRWPEDSRDRLVAAAVSLFADHGFGATTVDQIAESAGVTPRTFFRHFRDKEEVLFAEDDRLLPLLLSAIAAPAAPLRADDLMRHALGALADAMEPERDRLRVRHAIIRTDVALTGRELAKQAAWQPQIAAAIAERGFRPADAELLAAIGFALYRTAFVAWLEDDDPEPLRERVDRALPSARSVMDLAPGG</sequence>
<evidence type="ECO:0000259" key="5">
    <source>
        <dbReference type="PROSITE" id="PS50977"/>
    </source>
</evidence>
<name>A0ABZ0VE48_9MICO</name>
<dbReference type="Proteomes" id="UP001324533">
    <property type="component" value="Chromosome"/>
</dbReference>
<dbReference type="InterPro" id="IPR001647">
    <property type="entry name" value="HTH_TetR"/>
</dbReference>